<evidence type="ECO:0000256" key="7">
    <source>
        <dbReference type="ARBA" id="ARBA00023136"/>
    </source>
</evidence>
<sequence>MIGEKMPNFNRLGIRNSEFGIRHLAFGILMLCLVLSLNAAETGKIAGRVLDATNNEPLVGVNVIVEGTELGAATDASGRYLITNIPVGTYSVNASYVGYQPVTVTGVLVLPDQTATVDFKLRPTTIEIKEPVVITAERPVYIRTAVSTTRPIAAEEFNRLPVITLTQLVGMQAGVFQNERAGWTHIRGGRFDDVAYFIDGVQAQDAIYGTLWSSPKPTTDAIKEVVVITGGFDPEYGEAMSGIIQTVTKEGGEKLEGRIRAQSDAFFPREDYNFGYTKLAASFGGAMPSWKRLRYFVSGERLHTDADAQVRYRVPSPRDEYAIEGKLTLKTPKTTFTVDGHNSTYQWQRYSTSFKFWSDHDYANRVRSYKANFHINHMLTPVSILTFKTGWFKTGLMRTIRDKDKEKEDPGNFFWRPYYFKAEDFVFGKNDTVIDGETIPADPEIRTKKLYILKKVVDGDTQFLFNQYEYWTNNPYGVYNIFIGKGDNRIWHFRGTENYYLKGDITHNIRKIHEVKAGFDVKFYSLREYTNSLPWDPNPFWEAYNYHPITGAAYIQDRADFENLVLRGGFRLDYLDANVWKRVYPESILKTDTVKVKMKLRVSPRMGISFPITERIKFRFSYGHFFKNPIFNDLYESLKALKEGDVIRRGNIIVGNPDLEAEKTIAYETGFDAQLTDYLGFDLTAFYKDVFDLVGTRPVPALPMSYTTYYNVEYGRILGFEFGFHKRLLNYWQSNLSYSFQIAKGTAATATDWYFRGGTPIQVDYYLDHDQRHSITFDLGFSFPQDFVFIPMRDFNINTIAKFATGLPYTPTDLRGNQTGDVNSARYPNTFTTDARLAKDLSLGGLQFNIALDITNLFNALTVMNVNTATGSPSNSGRVISPGEFRGGMAIGDLYYHPARDKNHDGYLTQMEEYEAYIKAYEEIQNPPTNYGPPRKIRLGVNLGF</sequence>
<dbReference type="Gene3D" id="2.40.170.20">
    <property type="entry name" value="TonB-dependent receptor, beta-barrel domain"/>
    <property type="match status" value="1"/>
</dbReference>
<evidence type="ECO:0000256" key="1">
    <source>
        <dbReference type="ARBA" id="ARBA00004571"/>
    </source>
</evidence>
<evidence type="ECO:0000256" key="9">
    <source>
        <dbReference type="ARBA" id="ARBA00023237"/>
    </source>
</evidence>
<evidence type="ECO:0000313" key="14">
    <source>
        <dbReference type="EMBL" id="HHS52287.1"/>
    </source>
</evidence>
<dbReference type="Gene3D" id="2.60.40.1120">
    <property type="entry name" value="Carboxypeptidase-like, regulatory domain"/>
    <property type="match status" value="1"/>
</dbReference>
<proteinExistence type="inferred from homology"/>
<dbReference type="PANTHER" id="PTHR30069:SF29">
    <property type="entry name" value="HEMOGLOBIN AND HEMOGLOBIN-HAPTOGLOBIN-BINDING PROTEIN 1-RELATED"/>
    <property type="match status" value="1"/>
</dbReference>
<keyword evidence="5" id="KW-0732">Signal</keyword>
<dbReference type="InterPro" id="IPR008969">
    <property type="entry name" value="CarboxyPept-like_regulatory"/>
</dbReference>
<dbReference type="PANTHER" id="PTHR30069">
    <property type="entry name" value="TONB-DEPENDENT OUTER MEMBRANE RECEPTOR"/>
    <property type="match status" value="1"/>
</dbReference>
<evidence type="ECO:0000256" key="8">
    <source>
        <dbReference type="ARBA" id="ARBA00023170"/>
    </source>
</evidence>
<keyword evidence="2 10" id="KW-0813">Transport</keyword>
<name>A0A7C6A9G5_UNCW3</name>
<evidence type="ECO:0000256" key="6">
    <source>
        <dbReference type="ARBA" id="ARBA00023077"/>
    </source>
</evidence>
<dbReference type="InterPro" id="IPR039426">
    <property type="entry name" value="TonB-dep_rcpt-like"/>
</dbReference>
<dbReference type="SUPFAM" id="SSF49464">
    <property type="entry name" value="Carboxypeptidase regulatory domain-like"/>
    <property type="match status" value="1"/>
</dbReference>
<feature type="domain" description="TonB-dependent receptor plug" evidence="13">
    <location>
        <begin position="147"/>
        <end position="242"/>
    </location>
</feature>
<dbReference type="PROSITE" id="PS52016">
    <property type="entry name" value="TONB_DEPENDENT_REC_3"/>
    <property type="match status" value="1"/>
</dbReference>
<keyword evidence="6 11" id="KW-0798">TonB box</keyword>
<dbReference type="EMBL" id="DTLI01000138">
    <property type="protein sequence ID" value="HHS52287.1"/>
    <property type="molecule type" value="Genomic_DNA"/>
</dbReference>
<keyword evidence="3 10" id="KW-1134">Transmembrane beta strand</keyword>
<evidence type="ECO:0000256" key="10">
    <source>
        <dbReference type="PROSITE-ProRule" id="PRU01360"/>
    </source>
</evidence>
<keyword evidence="8 14" id="KW-0675">Receptor</keyword>
<evidence type="ECO:0000259" key="12">
    <source>
        <dbReference type="Pfam" id="PF00593"/>
    </source>
</evidence>
<evidence type="ECO:0000256" key="4">
    <source>
        <dbReference type="ARBA" id="ARBA00022692"/>
    </source>
</evidence>
<keyword evidence="7 10" id="KW-0472">Membrane</keyword>
<comment type="caution">
    <text evidence="14">The sequence shown here is derived from an EMBL/GenBank/DDBJ whole genome shotgun (WGS) entry which is preliminary data.</text>
</comment>
<evidence type="ECO:0000256" key="11">
    <source>
        <dbReference type="RuleBase" id="RU003357"/>
    </source>
</evidence>
<keyword evidence="4 10" id="KW-0812">Transmembrane</keyword>
<evidence type="ECO:0000256" key="3">
    <source>
        <dbReference type="ARBA" id="ARBA00022452"/>
    </source>
</evidence>
<protein>
    <submittedName>
        <fullName evidence="14">TonB-dependent receptor</fullName>
    </submittedName>
</protein>
<keyword evidence="9 10" id="KW-0998">Cell outer membrane</keyword>
<dbReference type="GO" id="GO:0044718">
    <property type="term" value="P:siderophore transmembrane transport"/>
    <property type="evidence" value="ECO:0007669"/>
    <property type="project" value="TreeGrafter"/>
</dbReference>
<dbReference type="Gene3D" id="2.170.130.10">
    <property type="entry name" value="TonB-dependent receptor, plug domain"/>
    <property type="match status" value="1"/>
</dbReference>
<comment type="subcellular location">
    <subcellularLocation>
        <location evidence="1 10">Cell outer membrane</location>
        <topology evidence="1 10">Multi-pass membrane protein</topology>
    </subcellularLocation>
</comment>
<evidence type="ECO:0000256" key="2">
    <source>
        <dbReference type="ARBA" id="ARBA00022448"/>
    </source>
</evidence>
<organism evidence="14">
    <name type="scientific">candidate division WOR-3 bacterium</name>
    <dbReference type="NCBI Taxonomy" id="2052148"/>
    <lineage>
        <taxon>Bacteria</taxon>
        <taxon>Bacteria division WOR-3</taxon>
    </lineage>
</organism>
<dbReference type="Pfam" id="PF07715">
    <property type="entry name" value="Plug"/>
    <property type="match status" value="1"/>
</dbReference>
<dbReference type="InterPro" id="IPR036942">
    <property type="entry name" value="Beta-barrel_TonB_sf"/>
</dbReference>
<evidence type="ECO:0000256" key="5">
    <source>
        <dbReference type="ARBA" id="ARBA00022729"/>
    </source>
</evidence>
<dbReference type="SUPFAM" id="SSF56935">
    <property type="entry name" value="Porins"/>
    <property type="match status" value="1"/>
</dbReference>
<reference evidence="14" key="1">
    <citation type="journal article" date="2020" name="mSystems">
        <title>Genome- and Community-Level Interaction Insights into Carbon Utilization and Element Cycling Functions of Hydrothermarchaeota in Hydrothermal Sediment.</title>
        <authorList>
            <person name="Zhou Z."/>
            <person name="Liu Y."/>
            <person name="Xu W."/>
            <person name="Pan J."/>
            <person name="Luo Z.H."/>
            <person name="Li M."/>
        </authorList>
    </citation>
    <scope>NUCLEOTIDE SEQUENCE [LARGE SCALE GENOMIC DNA]</scope>
    <source>
        <strain evidence="14">SpSt-876</strain>
    </source>
</reference>
<dbReference type="Pfam" id="PF13715">
    <property type="entry name" value="CarbopepD_reg_2"/>
    <property type="match status" value="1"/>
</dbReference>
<dbReference type="AlphaFoldDB" id="A0A7C6A9G5"/>
<dbReference type="InterPro" id="IPR037066">
    <property type="entry name" value="Plug_dom_sf"/>
</dbReference>
<dbReference type="InterPro" id="IPR000531">
    <property type="entry name" value="Beta-barrel_TonB"/>
</dbReference>
<dbReference type="GO" id="GO:0015344">
    <property type="term" value="F:siderophore uptake transmembrane transporter activity"/>
    <property type="evidence" value="ECO:0007669"/>
    <property type="project" value="TreeGrafter"/>
</dbReference>
<feature type="domain" description="TonB-dependent receptor-like beta-barrel" evidence="12">
    <location>
        <begin position="467"/>
        <end position="857"/>
    </location>
</feature>
<dbReference type="InterPro" id="IPR012910">
    <property type="entry name" value="Plug_dom"/>
</dbReference>
<gene>
    <name evidence="14" type="ORF">ENW73_05410</name>
</gene>
<dbReference type="Pfam" id="PF00593">
    <property type="entry name" value="TonB_dep_Rec_b-barrel"/>
    <property type="match status" value="1"/>
</dbReference>
<comment type="similarity">
    <text evidence="10 11">Belongs to the TonB-dependent receptor family.</text>
</comment>
<accession>A0A7C6A9G5</accession>
<dbReference type="GO" id="GO:0009279">
    <property type="term" value="C:cell outer membrane"/>
    <property type="evidence" value="ECO:0007669"/>
    <property type="project" value="UniProtKB-SubCell"/>
</dbReference>
<evidence type="ECO:0000259" key="13">
    <source>
        <dbReference type="Pfam" id="PF07715"/>
    </source>
</evidence>